<dbReference type="AlphaFoldDB" id="A0A3P7FEQ6"/>
<proteinExistence type="predicted"/>
<dbReference type="Proteomes" id="UP000274429">
    <property type="component" value="Unassembled WGS sequence"/>
</dbReference>
<organism evidence="1 2">
    <name type="scientific">Hydatigena taeniaeformis</name>
    <name type="common">Feline tapeworm</name>
    <name type="synonym">Taenia taeniaeformis</name>
    <dbReference type="NCBI Taxonomy" id="6205"/>
    <lineage>
        <taxon>Eukaryota</taxon>
        <taxon>Metazoa</taxon>
        <taxon>Spiralia</taxon>
        <taxon>Lophotrochozoa</taxon>
        <taxon>Platyhelminthes</taxon>
        <taxon>Cestoda</taxon>
        <taxon>Eucestoda</taxon>
        <taxon>Cyclophyllidea</taxon>
        <taxon>Taeniidae</taxon>
        <taxon>Hydatigera</taxon>
    </lineage>
</organism>
<evidence type="ECO:0000313" key="1">
    <source>
        <dbReference type="EMBL" id="VDM34480.1"/>
    </source>
</evidence>
<protein>
    <submittedName>
        <fullName evidence="1">Uncharacterized protein</fullName>
    </submittedName>
</protein>
<dbReference type="OrthoDB" id="10609926at2759"/>
<sequence>MIEKLHDEAPPLCNGVILSKTGRPEEKMGKAHHPFFSKGANLFIGSCAYTAVDGDGNESDRNVDTHRTVSHARKQWSIDRFELTPGSCILKHYLNFQGTTGSG</sequence>
<dbReference type="EMBL" id="UYWX01020926">
    <property type="protein sequence ID" value="VDM34480.1"/>
    <property type="molecule type" value="Genomic_DNA"/>
</dbReference>
<accession>A0A3P7FEQ6</accession>
<reference evidence="1 2" key="1">
    <citation type="submission" date="2018-11" db="EMBL/GenBank/DDBJ databases">
        <authorList>
            <consortium name="Pathogen Informatics"/>
        </authorList>
    </citation>
    <scope>NUCLEOTIDE SEQUENCE [LARGE SCALE GENOMIC DNA]</scope>
</reference>
<keyword evidence="2" id="KW-1185">Reference proteome</keyword>
<evidence type="ECO:0000313" key="2">
    <source>
        <dbReference type="Proteomes" id="UP000274429"/>
    </source>
</evidence>
<gene>
    <name evidence="1" type="ORF">TTAC_LOCUS9611</name>
</gene>
<name>A0A3P7FEQ6_HYDTA</name>